<evidence type="ECO:0000313" key="3">
    <source>
        <dbReference type="Proteomes" id="UP000747110"/>
    </source>
</evidence>
<proteinExistence type="predicted"/>
<evidence type="ECO:0000313" key="2">
    <source>
        <dbReference type="EMBL" id="GIL74301.1"/>
    </source>
</evidence>
<gene>
    <name evidence="2" type="ORF">Vretifemale_4355</name>
</gene>
<organism evidence="2 3">
    <name type="scientific">Volvox reticuliferus</name>
    <dbReference type="NCBI Taxonomy" id="1737510"/>
    <lineage>
        <taxon>Eukaryota</taxon>
        <taxon>Viridiplantae</taxon>
        <taxon>Chlorophyta</taxon>
        <taxon>core chlorophytes</taxon>
        <taxon>Chlorophyceae</taxon>
        <taxon>CS clade</taxon>
        <taxon>Chlamydomonadales</taxon>
        <taxon>Volvocaceae</taxon>
        <taxon>Volvox</taxon>
    </lineage>
</organism>
<dbReference type="Proteomes" id="UP000747110">
    <property type="component" value="Unassembled WGS sequence"/>
</dbReference>
<sequence>MLHNRPTGRPGRSGDLTGGDRLVVRDSGDGGVGIVASPMPLAMLPSPPALPGTVLLPLTPLSICCREPVGPRPWPNPRLELGVLRLVAPTPPIRILREELPARKGRAGTVRRMVVRGTPQPTVPLALPGRERLGRTRELWNGRCQRGHKQAERQPCCCRVRTFAVDGTKMSKLALQLRQLRNE</sequence>
<accession>A0A8J4FFM6</accession>
<evidence type="ECO:0000256" key="1">
    <source>
        <dbReference type="SAM" id="MobiDB-lite"/>
    </source>
</evidence>
<dbReference type="EMBL" id="BNCP01000006">
    <property type="protein sequence ID" value="GIL74301.1"/>
    <property type="molecule type" value="Genomic_DNA"/>
</dbReference>
<name>A0A8J4FFM6_9CHLO</name>
<protein>
    <submittedName>
        <fullName evidence="2">Uncharacterized protein</fullName>
    </submittedName>
</protein>
<dbReference type="AlphaFoldDB" id="A0A8J4FFM6"/>
<keyword evidence="3" id="KW-1185">Reference proteome</keyword>
<comment type="caution">
    <text evidence="2">The sequence shown here is derived from an EMBL/GenBank/DDBJ whole genome shotgun (WGS) entry which is preliminary data.</text>
</comment>
<feature type="region of interest" description="Disordered" evidence="1">
    <location>
        <begin position="1"/>
        <end position="22"/>
    </location>
</feature>
<reference evidence="2" key="1">
    <citation type="journal article" date="2021" name="Proc. Natl. Acad. Sci. U.S.A.">
        <title>Three genomes in the algal genus Volvox reveal the fate of a haploid sex-determining region after a transition to homothallism.</title>
        <authorList>
            <person name="Yamamoto K."/>
            <person name="Hamaji T."/>
            <person name="Kawai-Toyooka H."/>
            <person name="Matsuzaki R."/>
            <person name="Takahashi F."/>
            <person name="Nishimura Y."/>
            <person name="Kawachi M."/>
            <person name="Noguchi H."/>
            <person name="Minakuchi Y."/>
            <person name="Umen J.G."/>
            <person name="Toyoda A."/>
            <person name="Nozaki H."/>
        </authorList>
    </citation>
    <scope>NUCLEOTIDE SEQUENCE</scope>
    <source>
        <strain evidence="2">NIES-3786</strain>
    </source>
</reference>